<proteinExistence type="predicted"/>
<keyword evidence="2" id="KW-1185">Reference proteome</keyword>
<dbReference type="AlphaFoldDB" id="A0A417YDA4"/>
<reference evidence="1 2" key="1">
    <citation type="journal article" date="2007" name="Int. J. Syst. Evol. Microbiol.">
        <title>Oceanobacillus profundus sp. nov., isolated from a deep-sea sediment core.</title>
        <authorList>
            <person name="Kim Y.G."/>
            <person name="Choi D.H."/>
            <person name="Hyun S."/>
            <person name="Cho B.C."/>
        </authorList>
    </citation>
    <scope>NUCLEOTIDE SEQUENCE [LARGE SCALE GENOMIC DNA]</scope>
    <source>
        <strain evidence="1 2">DSM 18246</strain>
    </source>
</reference>
<evidence type="ECO:0000313" key="2">
    <source>
        <dbReference type="Proteomes" id="UP000285456"/>
    </source>
</evidence>
<name>A0A417YDA4_9BACI</name>
<dbReference type="EMBL" id="QWEH01000012">
    <property type="protein sequence ID" value="RHW30596.1"/>
    <property type="molecule type" value="Genomic_DNA"/>
</dbReference>
<comment type="caution">
    <text evidence="1">The sequence shown here is derived from an EMBL/GenBank/DDBJ whole genome shotgun (WGS) entry which is preliminary data.</text>
</comment>
<dbReference type="Proteomes" id="UP000285456">
    <property type="component" value="Unassembled WGS sequence"/>
</dbReference>
<accession>A0A417YDA4</accession>
<sequence>MYLGNLCNLFNTKIMVRENNGRIQSVNKIFIVNISENGRLGKEYRPAPTSIRSKYVPISDAKIIADK</sequence>
<gene>
    <name evidence="1" type="ORF">D1B32_15890</name>
</gene>
<evidence type="ECO:0000313" key="1">
    <source>
        <dbReference type="EMBL" id="RHW30596.1"/>
    </source>
</evidence>
<protein>
    <submittedName>
        <fullName evidence="1">Uncharacterized protein</fullName>
    </submittedName>
</protein>
<organism evidence="1 2">
    <name type="scientific">Oceanobacillus profundus</name>
    <dbReference type="NCBI Taxonomy" id="372463"/>
    <lineage>
        <taxon>Bacteria</taxon>
        <taxon>Bacillati</taxon>
        <taxon>Bacillota</taxon>
        <taxon>Bacilli</taxon>
        <taxon>Bacillales</taxon>
        <taxon>Bacillaceae</taxon>
        <taxon>Oceanobacillus</taxon>
    </lineage>
</organism>